<feature type="transmembrane region" description="Helical" evidence="2">
    <location>
        <begin position="438"/>
        <end position="458"/>
    </location>
</feature>
<accession>A0A132P0M7</accession>
<organism evidence="3 4">
    <name type="scientific">Giardia duodenalis assemblage B</name>
    <dbReference type="NCBI Taxonomy" id="1394984"/>
    <lineage>
        <taxon>Eukaryota</taxon>
        <taxon>Metamonada</taxon>
        <taxon>Diplomonadida</taxon>
        <taxon>Hexamitidae</taxon>
        <taxon>Giardiinae</taxon>
        <taxon>Giardia</taxon>
    </lineage>
</organism>
<feature type="compositionally biased region" description="Low complexity" evidence="1">
    <location>
        <begin position="509"/>
        <end position="522"/>
    </location>
</feature>
<dbReference type="AlphaFoldDB" id="A0A132P0M7"/>
<evidence type="ECO:0000256" key="1">
    <source>
        <dbReference type="SAM" id="MobiDB-lite"/>
    </source>
</evidence>
<proteinExistence type="predicted"/>
<dbReference type="PANTHER" id="PTHR22950:SF652">
    <property type="entry name" value="TRANSMEMBRANE AMINO ACID TRANSPORTER FAMILY PROTEIN"/>
    <property type="match status" value="1"/>
</dbReference>
<feature type="transmembrane region" description="Helical" evidence="2">
    <location>
        <begin position="412"/>
        <end position="432"/>
    </location>
</feature>
<keyword evidence="2" id="KW-1133">Transmembrane helix</keyword>
<dbReference type="EMBL" id="JXTI01000001">
    <property type="protein sequence ID" value="KWX15890.1"/>
    <property type="molecule type" value="Genomic_DNA"/>
</dbReference>
<dbReference type="GO" id="GO:0016020">
    <property type="term" value="C:membrane"/>
    <property type="evidence" value="ECO:0007669"/>
    <property type="project" value="TreeGrafter"/>
</dbReference>
<sequence length="718" mass="79374">MLTAKEASHSGIAPMRESSVKAYISASTIIILCSFSPILLAAPHFMHALGIPLSVVLMVLSAAYSIYAQVILSEAAYHMASSSIMDLLSRVFRPWMYHFTVVSTLLMYTPAPEILTLVDQTLSIYAQFSQLAERISSLAYVLAKLIYCLIVILPFTLLPRSALHGLTIGCTVAGSLFIIVFLCLCVIYGDWRKSGYIGSYRHDSPPAPLVPFEFRIKPGVFSPFYYVYCFWISPTLMGQQNKQRGSYSSRYRWAVSTIFLTVTCILTLSSGISILSVFFFDGSCTAVEVDCLLLRDNYIMSLIYRDPSSEKYIMPFGVIMFLILYTASLVLVAIVKTIVLGNMLIPYISQIIRRNSDNYTAVREHSWLLSLHQLAGYSPKLPVGRTLSEPELAGLYAHTNKGPKSIPFRTRFLYLLVSGPVVCFSLALTLMIPSLTIIASLTASAVGSIVCVFVPLAIRYKLPYLRSMSAGRNIDLCAIAARYRENNVSDRESSDSSALLDFYSSETISSTDSSYSSTTTPSRCDSVVGREKQGMRKSSTSKSLKSITSYSKTVETGNKREPRKGAAADRDILAVTKRNRESQVSIHKEITEDDLESVQPCSKETSISQLDTFKSVASRMREKRMLIDGTFSNIDGSVEMDYGAMKEEISLVGSRDTEKSPLDHTQYAVGIVVMGALPDFSCVKITAPRVKKVTFLILITVLLGLTVASLVFQIALIF</sequence>
<evidence type="ECO:0000313" key="4">
    <source>
        <dbReference type="Proteomes" id="UP000070089"/>
    </source>
</evidence>
<gene>
    <name evidence="3" type="ORF">QR46_0028</name>
</gene>
<evidence type="ECO:0008006" key="5">
    <source>
        <dbReference type="Google" id="ProtNLM"/>
    </source>
</evidence>
<comment type="caution">
    <text evidence="3">The sequence shown here is derived from an EMBL/GenBank/DDBJ whole genome shotgun (WGS) entry which is preliminary data.</text>
</comment>
<dbReference type="GO" id="GO:0015179">
    <property type="term" value="F:L-amino acid transmembrane transporter activity"/>
    <property type="evidence" value="ECO:0007669"/>
    <property type="project" value="TreeGrafter"/>
</dbReference>
<feature type="transmembrane region" description="Helical" evidence="2">
    <location>
        <begin position="95"/>
        <end position="118"/>
    </location>
</feature>
<dbReference type="Proteomes" id="UP000070089">
    <property type="component" value="Unassembled WGS sequence"/>
</dbReference>
<feature type="transmembrane region" description="Helical" evidence="2">
    <location>
        <begin position="163"/>
        <end position="188"/>
    </location>
</feature>
<feature type="region of interest" description="Disordered" evidence="1">
    <location>
        <begin position="509"/>
        <end position="566"/>
    </location>
</feature>
<protein>
    <recommendedName>
        <fullName evidence="5">Amino acid transporter</fullName>
    </recommendedName>
</protein>
<feature type="transmembrane region" description="Helical" evidence="2">
    <location>
        <begin position="693"/>
        <end position="717"/>
    </location>
</feature>
<feature type="compositionally biased region" description="Basic and acidic residues" evidence="1">
    <location>
        <begin position="557"/>
        <end position="566"/>
    </location>
</feature>
<evidence type="ECO:0000313" key="3">
    <source>
        <dbReference type="EMBL" id="KWX15890.1"/>
    </source>
</evidence>
<feature type="transmembrane region" description="Helical" evidence="2">
    <location>
        <begin position="49"/>
        <end position="72"/>
    </location>
</feature>
<keyword evidence="2" id="KW-0812">Transmembrane</keyword>
<dbReference type="VEuPathDB" id="GiardiaDB:QR46_0028"/>
<feature type="transmembrane region" description="Helical" evidence="2">
    <location>
        <begin position="253"/>
        <end position="280"/>
    </location>
</feature>
<evidence type="ECO:0000256" key="2">
    <source>
        <dbReference type="SAM" id="Phobius"/>
    </source>
</evidence>
<name>A0A132P0M7_GIAIN</name>
<reference evidence="3 4" key="1">
    <citation type="journal article" date="2015" name="Mol. Biochem. Parasitol.">
        <title>Identification of polymorphic genes for use in assemblage B genotyping assays through comparative genomics of multiple assemblage B Giardia duodenalis isolates.</title>
        <authorList>
            <person name="Wielinga C."/>
            <person name="Thompson R.C."/>
            <person name="Monis P."/>
            <person name="Ryan U."/>
        </authorList>
    </citation>
    <scope>NUCLEOTIDE SEQUENCE [LARGE SCALE GENOMIC DNA]</scope>
    <source>
        <strain evidence="3 4">BAH15c1</strain>
    </source>
</reference>
<dbReference type="PANTHER" id="PTHR22950">
    <property type="entry name" value="AMINO ACID TRANSPORTER"/>
    <property type="match status" value="1"/>
</dbReference>
<feature type="compositionally biased region" description="Low complexity" evidence="1">
    <location>
        <begin position="537"/>
        <end position="553"/>
    </location>
</feature>
<feature type="transmembrane region" description="Helical" evidence="2">
    <location>
        <begin position="138"/>
        <end position="157"/>
    </location>
</feature>
<dbReference type="OrthoDB" id="10255288at2759"/>
<keyword evidence="2" id="KW-0472">Membrane</keyword>
<feature type="transmembrane region" description="Helical" evidence="2">
    <location>
        <begin position="20"/>
        <end position="42"/>
    </location>
</feature>
<feature type="transmembrane region" description="Helical" evidence="2">
    <location>
        <begin position="312"/>
        <end position="345"/>
    </location>
</feature>